<dbReference type="PRINTS" id="PR00080">
    <property type="entry name" value="SDRFAMILY"/>
</dbReference>
<dbReference type="RefSeq" id="WP_378735117.1">
    <property type="nucleotide sequence ID" value="NZ_CBDRIY010000001.1"/>
</dbReference>
<evidence type="ECO:0000256" key="2">
    <source>
        <dbReference type="ARBA" id="ARBA00023002"/>
    </source>
</evidence>
<dbReference type="EMBL" id="CP074402">
    <property type="protein sequence ID" value="QVJ02307.1"/>
    <property type="molecule type" value="Genomic_DNA"/>
</dbReference>
<dbReference type="Proteomes" id="UP000682416">
    <property type="component" value="Chromosome"/>
</dbReference>
<protein>
    <submittedName>
        <fullName evidence="4">SDR family NAD(P)-dependent oxidoreductase</fullName>
    </submittedName>
</protein>
<dbReference type="PRINTS" id="PR00081">
    <property type="entry name" value="GDHRDH"/>
</dbReference>
<comment type="similarity">
    <text evidence="1 3">Belongs to the short-chain dehydrogenases/reductases (SDR) family.</text>
</comment>
<dbReference type="PANTHER" id="PTHR44196:SF1">
    <property type="entry name" value="DEHYDROGENASE_REDUCTASE SDR FAMILY MEMBER 7B"/>
    <property type="match status" value="1"/>
</dbReference>
<gene>
    <name evidence="4" type="ORF">KGD82_06595</name>
</gene>
<reference evidence="4" key="1">
    <citation type="submission" date="2021-05" db="EMBL/GenBank/DDBJ databases">
        <authorList>
            <person name="Kaiqin L."/>
            <person name="Jian G."/>
        </authorList>
    </citation>
    <scope>NUCLEOTIDE SEQUENCE</scope>
    <source>
        <strain evidence="4">HDS5</strain>
    </source>
</reference>
<dbReference type="SUPFAM" id="SSF51735">
    <property type="entry name" value="NAD(P)-binding Rossmann-fold domains"/>
    <property type="match status" value="1"/>
</dbReference>
<dbReference type="AlphaFoldDB" id="A0A975LBS6"/>
<accession>A0A975LBS6</accession>
<organism evidence="4 5">
    <name type="scientific">Nocardiopsis eucommiae</name>
    <dbReference type="NCBI Taxonomy" id="2831970"/>
    <lineage>
        <taxon>Bacteria</taxon>
        <taxon>Bacillati</taxon>
        <taxon>Actinomycetota</taxon>
        <taxon>Actinomycetes</taxon>
        <taxon>Streptosporangiales</taxon>
        <taxon>Nocardiopsidaceae</taxon>
        <taxon>Nocardiopsis</taxon>
    </lineage>
</organism>
<keyword evidence="2" id="KW-0560">Oxidoreductase</keyword>
<dbReference type="Pfam" id="PF00106">
    <property type="entry name" value="adh_short"/>
    <property type="match status" value="1"/>
</dbReference>
<dbReference type="Gene3D" id="3.40.50.720">
    <property type="entry name" value="NAD(P)-binding Rossmann-like Domain"/>
    <property type="match status" value="1"/>
</dbReference>
<dbReference type="InterPro" id="IPR036291">
    <property type="entry name" value="NAD(P)-bd_dom_sf"/>
</dbReference>
<evidence type="ECO:0000313" key="4">
    <source>
        <dbReference type="EMBL" id="QVJ02307.1"/>
    </source>
</evidence>
<sequence>MTAPGRGAPPGGSGRRVLVTGGASGLGAALVSAFAARGDRVIATDLAADAPDTLPDGVGYLCLDVTSDDDWASALAHVEERWRGLDVLVNNAGIAAGGRIDVLTVEDWRRITEINLFGVVRGCRVFTPLFKRQGSGHLVNVASMAGLVHPPVMSSYNAVKAAVVALSETLQHELAPYGVTTSVVCPSFFRTNLASSLSGSDPEVEASAVRLIDGSRLSADEVAARVLRGVDRRRPVILTDRAGRTAVRAKRWLRPLYDRAMRGVAEGVRRRVDPTSTAPDHTTEKA</sequence>
<name>A0A975LBS6_9ACTN</name>
<dbReference type="GO" id="GO:0016491">
    <property type="term" value="F:oxidoreductase activity"/>
    <property type="evidence" value="ECO:0007669"/>
    <property type="project" value="UniProtKB-KW"/>
</dbReference>
<evidence type="ECO:0000256" key="3">
    <source>
        <dbReference type="RuleBase" id="RU000363"/>
    </source>
</evidence>
<evidence type="ECO:0000256" key="1">
    <source>
        <dbReference type="ARBA" id="ARBA00006484"/>
    </source>
</evidence>
<proteinExistence type="inferred from homology"/>
<keyword evidence="5" id="KW-1185">Reference proteome</keyword>
<evidence type="ECO:0000313" key="5">
    <source>
        <dbReference type="Proteomes" id="UP000682416"/>
    </source>
</evidence>
<dbReference type="PANTHER" id="PTHR44196">
    <property type="entry name" value="DEHYDROGENASE/REDUCTASE SDR FAMILY MEMBER 7B"/>
    <property type="match status" value="1"/>
</dbReference>
<dbReference type="KEGG" id="nec:KGD82_06595"/>
<dbReference type="InterPro" id="IPR002347">
    <property type="entry name" value="SDR_fam"/>
</dbReference>
<dbReference type="GO" id="GO:0016020">
    <property type="term" value="C:membrane"/>
    <property type="evidence" value="ECO:0007669"/>
    <property type="project" value="TreeGrafter"/>
</dbReference>